<dbReference type="CDD" id="cd07177">
    <property type="entry name" value="terB_like"/>
    <property type="match status" value="1"/>
</dbReference>
<feature type="domain" description="Co-chaperone DjlA N-terminal" evidence="1">
    <location>
        <begin position="141"/>
        <end position="248"/>
    </location>
</feature>
<evidence type="ECO:0000313" key="2">
    <source>
        <dbReference type="EMBL" id="NIZ61969.1"/>
    </source>
</evidence>
<dbReference type="Proteomes" id="UP001429564">
    <property type="component" value="Unassembled WGS sequence"/>
</dbReference>
<dbReference type="InterPro" id="IPR007791">
    <property type="entry name" value="DjlA_N"/>
</dbReference>
<evidence type="ECO:0000259" key="1">
    <source>
        <dbReference type="Pfam" id="PF05099"/>
    </source>
</evidence>
<dbReference type="SUPFAM" id="SSF158682">
    <property type="entry name" value="TerB-like"/>
    <property type="match status" value="1"/>
</dbReference>
<dbReference type="Pfam" id="PF05099">
    <property type="entry name" value="TerB"/>
    <property type="match status" value="1"/>
</dbReference>
<comment type="caution">
    <text evidence="2">The sequence shown here is derived from an EMBL/GenBank/DDBJ whole genome shotgun (WGS) entry which is preliminary data.</text>
</comment>
<dbReference type="Gene3D" id="1.10.3680.10">
    <property type="entry name" value="TerB-like"/>
    <property type="match status" value="1"/>
</dbReference>
<evidence type="ECO:0000313" key="3">
    <source>
        <dbReference type="Proteomes" id="UP001429564"/>
    </source>
</evidence>
<accession>A0ABX0WB13</accession>
<reference evidence="2 3" key="1">
    <citation type="submission" date="2018-05" db="EMBL/GenBank/DDBJ databases">
        <authorList>
            <person name="Zhang Y.-J."/>
        </authorList>
    </citation>
    <scope>NUCLEOTIDE SEQUENCE [LARGE SCALE GENOMIC DNA]</scope>
    <source>
        <strain evidence="2 3">CY04</strain>
    </source>
</reference>
<proteinExistence type="predicted"/>
<organism evidence="2 3">
    <name type="scientific">Parasedimentitalea denitrificans</name>
    <dbReference type="NCBI Taxonomy" id="2211118"/>
    <lineage>
        <taxon>Bacteria</taxon>
        <taxon>Pseudomonadati</taxon>
        <taxon>Pseudomonadota</taxon>
        <taxon>Alphaproteobacteria</taxon>
        <taxon>Rhodobacterales</taxon>
        <taxon>Paracoccaceae</taxon>
        <taxon>Parasedimentitalea</taxon>
    </lineage>
</organism>
<name>A0ABX0WB13_9RHOB</name>
<gene>
    <name evidence="2" type="ORF">DL239_13390</name>
</gene>
<dbReference type="RefSeq" id="WP_167684595.1">
    <property type="nucleotide sequence ID" value="NZ_QHLQ01000012.1"/>
</dbReference>
<keyword evidence="3" id="KW-1185">Reference proteome</keyword>
<sequence length="282" mass="29796">MTHTIEEQMHSFDAVKGVVSNDLLFKSKLGIGADAYASLRTGKMLQQLWDVGGVAATGAGVAASTTVASTFFGSFLTAAGLVTAVTPIGWVVGAAAATGGVYYGVTRLFHSYSETRVEEIPKFINTPIDVLGAALLDLLGSLALKVAAIDGVIDPSERQAMRSHFVDAWGYDAAYVASALNVLEENIERTRLADMTASLAEFALANPDCNFTAIQSQIATLLEEIAAADGILDEREEMAIEKILNSLREQNSTLSSLKRTITSPVKGASSALGWVAGKFRST</sequence>
<dbReference type="EMBL" id="QHLQ01000012">
    <property type="protein sequence ID" value="NIZ61969.1"/>
    <property type="molecule type" value="Genomic_DNA"/>
</dbReference>
<dbReference type="InterPro" id="IPR029024">
    <property type="entry name" value="TerB-like"/>
</dbReference>
<protein>
    <recommendedName>
        <fullName evidence="1">Co-chaperone DjlA N-terminal domain-containing protein</fullName>
    </recommendedName>
</protein>